<dbReference type="AlphaFoldDB" id="A0A1D6LPU5"/>
<organism evidence="2">
    <name type="scientific">Zea mays</name>
    <name type="common">Maize</name>
    <dbReference type="NCBI Taxonomy" id="4577"/>
    <lineage>
        <taxon>Eukaryota</taxon>
        <taxon>Viridiplantae</taxon>
        <taxon>Streptophyta</taxon>
        <taxon>Embryophyta</taxon>
        <taxon>Tracheophyta</taxon>
        <taxon>Spermatophyta</taxon>
        <taxon>Magnoliopsida</taxon>
        <taxon>Liliopsida</taxon>
        <taxon>Poales</taxon>
        <taxon>Poaceae</taxon>
        <taxon>PACMAD clade</taxon>
        <taxon>Panicoideae</taxon>
        <taxon>Andropogonodae</taxon>
        <taxon>Andropogoneae</taxon>
        <taxon>Tripsacinae</taxon>
        <taxon>Zea</taxon>
    </lineage>
</organism>
<sequence>MRPAFSASKPSPSGREKGRRKGASAAEQLLTGQAVPLRTRLHDALALGLTKSDGHGAKKWQSTDAGVQSHVLKSVGAFVGCLSNELLRLPPIKESISDILVALEGILKTENVSVLIQAADVSSKFFSTLGNSVRQYSVLEMVSCLSCHLSANQLRIALPCASALTCILNNQVTARASTQAEIWEALDKTNAVASVISTLQNYTEDVHPLNYLTEMISLLRSILWIWPSSRYHVWSNHNLMAKLAHYCLTAETTVSAKILKLYAALALCGNGAMVLLKNEELIIKTGNLMGKSHPTVTRIEALRLCQVFLKEKLKMALLPTEIFKGLQLVDDCTWDIILEAQSNDKMECHHGSCQLSTPHIHSHKVILSVSCEYLRALFQSGMHERYAFCFLASEAGFAETIRVPVGWEALRKLVQWFYSGELPRVPPDCRWKATSTEEKLSILKSYAELSSLADFWFVDGMKEESLQVLTSCLNSSSTDASLAFIGFAANLGQWELVEAAISSVAHLYPRLRDSGRLEQLDEDVLNMLRTEHVRYLQHRSASK</sequence>
<gene>
    <name evidence="2" type="ORF">ZEAMMB73_Zm00001d036611</name>
</gene>
<dbReference type="PANTHER" id="PTHR35918:SF1">
    <property type="entry name" value="BTB DOMAIN-CONTAINING PROTEIN"/>
    <property type="match status" value="1"/>
</dbReference>
<proteinExistence type="predicted"/>
<dbReference type="Gene3D" id="3.30.710.10">
    <property type="entry name" value="Potassium Channel Kv1.1, Chain A"/>
    <property type="match status" value="1"/>
</dbReference>
<protein>
    <submittedName>
        <fullName evidence="2">BTB/POZ domain-containing protein</fullName>
    </submittedName>
</protein>
<dbReference type="ExpressionAtlas" id="A0A1D6LPU5">
    <property type="expression patterns" value="baseline and differential"/>
</dbReference>
<evidence type="ECO:0000313" key="2">
    <source>
        <dbReference type="EMBL" id="AQK81525.1"/>
    </source>
</evidence>
<dbReference type="EMBL" id="CM000782">
    <property type="protein sequence ID" value="AQK81525.1"/>
    <property type="molecule type" value="Genomic_DNA"/>
</dbReference>
<dbReference type="CDD" id="cd18186">
    <property type="entry name" value="BTB_POZ_ZBTB_KLHL-like"/>
    <property type="match status" value="1"/>
</dbReference>
<reference evidence="2" key="1">
    <citation type="submission" date="2015-12" db="EMBL/GenBank/DDBJ databases">
        <title>Update maize B73 reference genome by single molecule sequencing technologies.</title>
        <authorList>
            <consortium name="Maize Genome Sequencing Project"/>
            <person name="Ware D."/>
        </authorList>
    </citation>
    <scope>NUCLEOTIDE SEQUENCE</scope>
    <source>
        <tissue evidence="2">Seedling</tissue>
    </source>
</reference>
<dbReference type="InterPro" id="IPR000210">
    <property type="entry name" value="BTB/POZ_dom"/>
</dbReference>
<dbReference type="Pfam" id="PF26522">
    <property type="entry name" value="ARM_6"/>
    <property type="match status" value="1"/>
</dbReference>
<dbReference type="PANTHER" id="PTHR35918">
    <property type="entry name" value="OS06G0674800 PROTEIN"/>
    <property type="match status" value="1"/>
</dbReference>
<dbReference type="InterPro" id="IPR016024">
    <property type="entry name" value="ARM-type_fold"/>
</dbReference>
<dbReference type="Pfam" id="PF00651">
    <property type="entry name" value="BTB"/>
    <property type="match status" value="1"/>
</dbReference>
<dbReference type="InterPro" id="IPR044953">
    <property type="entry name" value="At1g04390-like"/>
</dbReference>
<dbReference type="SUPFAM" id="SSF48371">
    <property type="entry name" value="ARM repeat"/>
    <property type="match status" value="1"/>
</dbReference>
<name>A0A1D6LPU5_MAIZE</name>
<dbReference type="PROSITE" id="PS50097">
    <property type="entry name" value="BTB"/>
    <property type="match status" value="1"/>
</dbReference>
<comment type="pathway">
    <text evidence="1">Protein modification; protein ubiquitination.</text>
</comment>
<dbReference type="InterPro" id="IPR011333">
    <property type="entry name" value="SKP1/BTB/POZ_sf"/>
</dbReference>
<evidence type="ECO:0000256" key="1">
    <source>
        <dbReference type="ARBA" id="ARBA00004906"/>
    </source>
</evidence>
<accession>A0A1D6LPU5</accession>
<dbReference type="InterPro" id="IPR059007">
    <property type="entry name" value="ARM_At1g04390"/>
</dbReference>